<keyword evidence="6" id="KW-0472">Membrane</keyword>
<evidence type="ECO:0000256" key="3">
    <source>
        <dbReference type="ARBA" id="ARBA00022692"/>
    </source>
</evidence>
<comment type="subcellular location">
    <subcellularLocation>
        <location evidence="1">Membrane</location>
        <topology evidence="1">Single-pass type II membrane protein</topology>
    </subcellularLocation>
</comment>
<evidence type="ECO:0000256" key="6">
    <source>
        <dbReference type="ARBA" id="ARBA00023136"/>
    </source>
</evidence>
<evidence type="ECO:0000313" key="8">
    <source>
        <dbReference type="Proteomes" id="UP001431209"/>
    </source>
</evidence>
<protein>
    <submittedName>
        <fullName evidence="7">Uncharacterized protein</fullName>
    </submittedName>
</protein>
<dbReference type="AlphaFoldDB" id="A0AAW2YLP0"/>
<sequence>MMHLLARMRANGQEKMTTIASRCEYFEDGTYHFLGGAGVIMTRSAIDTIVRTYGQCPFQIGKDMYFYDVSISKCLRMVLDQEENTKNQPNCIDQIELHRDHVDEQCTQEGLRNNVGSIRYHLGDRIASVHYVNTPELLEQTRAWWPLNDPLFSKIDNYCSQTSDFTPTRTNSTSYPEFVEQVTVDQISFVKVSDDDDILHNLFNVYNQSTSTSEWFVVAKWDSCVNPDSLAFILSRFSSSIPLYVGSEASKRVRASDGDVPYGAGFAVNRKWIEKLVEGCNNFDQDCIKKAKERMPDLLSDGQLQIVNGVFLEMNPALYCTEKGRWHSDAMHTFDREHLAIFPSYDEENCVINTFWQYRPPAEKEEFGNYQMMLDK</sequence>
<comment type="caution">
    <text evidence="7">The sequence shown here is derived from an EMBL/GenBank/DDBJ whole genome shotgun (WGS) entry which is preliminary data.</text>
</comment>
<keyword evidence="3" id="KW-0812">Transmembrane</keyword>
<organism evidence="7 8">
    <name type="scientific">Acrasis kona</name>
    <dbReference type="NCBI Taxonomy" id="1008807"/>
    <lineage>
        <taxon>Eukaryota</taxon>
        <taxon>Discoba</taxon>
        <taxon>Heterolobosea</taxon>
        <taxon>Tetramitia</taxon>
        <taxon>Eutetramitia</taxon>
        <taxon>Acrasidae</taxon>
        <taxon>Acrasis</taxon>
    </lineage>
</organism>
<proteinExistence type="inferred from homology"/>
<accession>A0AAW2YLP0</accession>
<evidence type="ECO:0000256" key="2">
    <source>
        <dbReference type="ARBA" id="ARBA00006462"/>
    </source>
</evidence>
<evidence type="ECO:0000313" key="7">
    <source>
        <dbReference type="EMBL" id="KAL0478248.1"/>
    </source>
</evidence>
<keyword evidence="4" id="KW-0735">Signal-anchor</keyword>
<gene>
    <name evidence="7" type="ORF">AKO1_008488</name>
</gene>
<comment type="similarity">
    <text evidence="2">Belongs to the glycosyltransferase 31 family. Beta3-Gal-T subfamily.</text>
</comment>
<dbReference type="Proteomes" id="UP001431209">
    <property type="component" value="Unassembled WGS sequence"/>
</dbReference>
<reference evidence="7 8" key="1">
    <citation type="submission" date="2024-03" db="EMBL/GenBank/DDBJ databases">
        <title>The Acrasis kona genome and developmental transcriptomes reveal deep origins of eukaryotic multicellular pathways.</title>
        <authorList>
            <person name="Sheikh S."/>
            <person name="Fu C.-J."/>
            <person name="Brown M.W."/>
            <person name="Baldauf S.L."/>
        </authorList>
    </citation>
    <scope>NUCLEOTIDE SEQUENCE [LARGE SCALE GENOMIC DNA]</scope>
    <source>
        <strain evidence="7 8">ATCC MYA-3509</strain>
    </source>
</reference>
<dbReference type="PANTHER" id="PTHR23033">
    <property type="entry name" value="BETA1,3-GALACTOSYLTRANSFERASE"/>
    <property type="match status" value="1"/>
</dbReference>
<evidence type="ECO:0000256" key="1">
    <source>
        <dbReference type="ARBA" id="ARBA00004606"/>
    </source>
</evidence>
<dbReference type="GO" id="GO:0016020">
    <property type="term" value="C:membrane"/>
    <property type="evidence" value="ECO:0007669"/>
    <property type="project" value="UniProtKB-SubCell"/>
</dbReference>
<name>A0AAW2YLP0_9EUKA</name>
<dbReference type="Gene3D" id="3.90.550.50">
    <property type="match status" value="1"/>
</dbReference>
<evidence type="ECO:0000256" key="5">
    <source>
        <dbReference type="ARBA" id="ARBA00022989"/>
    </source>
</evidence>
<evidence type="ECO:0000256" key="4">
    <source>
        <dbReference type="ARBA" id="ARBA00022968"/>
    </source>
</evidence>
<keyword evidence="5" id="KW-1133">Transmembrane helix</keyword>
<dbReference type="EMBL" id="JAOPGA020000342">
    <property type="protein sequence ID" value="KAL0478248.1"/>
    <property type="molecule type" value="Genomic_DNA"/>
</dbReference>
<keyword evidence="8" id="KW-1185">Reference proteome</keyword>
<dbReference type="InterPro" id="IPR026050">
    <property type="entry name" value="C1GALT1/C1GALT1_chp1"/>
</dbReference>